<comment type="similarity">
    <text evidence="1">Belongs to the argonaute family. Ago subfamily.</text>
</comment>
<keyword evidence="3" id="KW-0943">RNA-mediated gene silencing</keyword>
<evidence type="ECO:0000256" key="5">
    <source>
        <dbReference type="SAM" id="MobiDB-lite"/>
    </source>
</evidence>
<accession>A0ABR0W5D1</accession>
<dbReference type="Gene3D" id="3.30.420.10">
    <property type="entry name" value="Ribonuclease H-like superfamily/Ribonuclease H"/>
    <property type="match status" value="1"/>
</dbReference>
<dbReference type="PROSITE" id="PS50821">
    <property type="entry name" value="PAZ"/>
    <property type="match status" value="1"/>
</dbReference>
<keyword evidence="9" id="KW-1185">Reference proteome</keyword>
<dbReference type="Gene3D" id="2.170.260.10">
    <property type="entry name" value="paz domain"/>
    <property type="match status" value="1"/>
</dbReference>
<proteinExistence type="inferred from homology"/>
<dbReference type="Pfam" id="PF16486">
    <property type="entry name" value="ArgoN"/>
    <property type="match status" value="1"/>
</dbReference>
<dbReference type="InterPro" id="IPR045246">
    <property type="entry name" value="Piwi_ago-like"/>
</dbReference>
<dbReference type="SMART" id="SM00950">
    <property type="entry name" value="Piwi"/>
    <property type="match status" value="1"/>
</dbReference>
<dbReference type="Proteomes" id="UP001318860">
    <property type="component" value="Unassembled WGS sequence"/>
</dbReference>
<reference evidence="8 9" key="1">
    <citation type="journal article" date="2021" name="Comput. Struct. Biotechnol. J.">
        <title>De novo genome assembly of the potent medicinal plant Rehmannia glutinosa using nanopore technology.</title>
        <authorList>
            <person name="Ma L."/>
            <person name="Dong C."/>
            <person name="Song C."/>
            <person name="Wang X."/>
            <person name="Zheng X."/>
            <person name="Niu Y."/>
            <person name="Chen S."/>
            <person name="Feng W."/>
        </authorList>
    </citation>
    <scope>NUCLEOTIDE SEQUENCE [LARGE SCALE GENOMIC DNA]</scope>
    <source>
        <strain evidence="8">DH-2019</strain>
    </source>
</reference>
<dbReference type="Gene3D" id="3.40.50.2300">
    <property type="match status" value="1"/>
</dbReference>
<name>A0ABR0W5D1_REHGL</name>
<dbReference type="InterPro" id="IPR036085">
    <property type="entry name" value="PAZ_dom_sf"/>
</dbReference>
<evidence type="ECO:0000256" key="3">
    <source>
        <dbReference type="ARBA" id="ARBA00023158"/>
    </source>
</evidence>
<dbReference type="SUPFAM" id="SSF101690">
    <property type="entry name" value="PAZ domain"/>
    <property type="match status" value="1"/>
</dbReference>
<dbReference type="InterPro" id="IPR014811">
    <property type="entry name" value="ArgoL1"/>
</dbReference>
<sequence length="805" mass="89645">MEEKLTLQASSSSRQVPPRQPQDPAAVAVNPPPVQQQLAPVSSKALRPPARPGFGKFGRKIIVKANHFLVAVADRDLNHYDVSAYFDCSGLVLSRKLVICVSISPEVSSKKVCRDIMTQLVDSFQSSHLGKRELAYDGRKSCYTAGELPFTSKDFVVKLIDKDGGASSLVSSGMFLLLTVQKEREFKVSINYTVVGRSFFDPQLGEIGELGNGLQYWKGFYQSLRPTQMGLSLNIDMSARAFFEPLLVSEYVAKFPLEESGGSISVVQYFRQKYNIALKYPFLPALQAGSATRPIYLPMEMVRYNNYDGDQLVKTEFGIQVNPQLTSIEARVLPAPTLRYHATGRQALVDPSVGQWNMIDKKMVNGGKVDFWACTTFSRNLDANRFCSELISMCCSKGMEFNPSPLVPTRLAHSGQIEKALSDIHAESSKKLESMNLTGKQLQLLIIILPDISGSYGKIKRVCETELGIVSQCCQPRQAAKLSKQYMENVALKINVKVGGRNTVMEQVYNKMPYLTDRPTIVFGADVTHPSPGEDSSPSIAAVVASMDWPEVTKYRGLVSAQAHREEIIQDLYNTKQDPKRGTIHGGMIREHLIAFYKSTGIKPHRIIFYRDGVSEGQFNQVLLHEMDAIRKACVSIEATYMPRVTFVVVQKRHHTRLFPATHGDRHTTDRSGNILPGTVVDTKICHPHEFDFYLCSHAGIQGTSRPAHYHVLYDENAFTADALQMLTNSLCYTYARCTRSVSIVPPAYYAHLAAFRARYYIEGTEMSDSGSTAGAVAGATRDRNAEVRPLPVIKENVKDVMFYC</sequence>
<dbReference type="PANTHER" id="PTHR22891">
    <property type="entry name" value="EUKARYOTIC TRANSLATION INITIATION FACTOR 2C"/>
    <property type="match status" value="1"/>
</dbReference>
<feature type="domain" description="Piwi" evidence="7">
    <location>
        <begin position="444"/>
        <end position="763"/>
    </location>
</feature>
<evidence type="ECO:0000256" key="1">
    <source>
        <dbReference type="ARBA" id="ARBA00008201"/>
    </source>
</evidence>
<dbReference type="CDD" id="cd02846">
    <property type="entry name" value="PAZ_argonaute_like"/>
    <property type="match status" value="1"/>
</dbReference>
<evidence type="ECO:0000313" key="9">
    <source>
        <dbReference type="Proteomes" id="UP001318860"/>
    </source>
</evidence>
<dbReference type="InterPro" id="IPR032473">
    <property type="entry name" value="Argonaute_Mid_dom"/>
</dbReference>
<dbReference type="InterPro" id="IPR003165">
    <property type="entry name" value="Piwi"/>
</dbReference>
<organism evidence="8 9">
    <name type="scientific">Rehmannia glutinosa</name>
    <name type="common">Chinese foxglove</name>
    <dbReference type="NCBI Taxonomy" id="99300"/>
    <lineage>
        <taxon>Eukaryota</taxon>
        <taxon>Viridiplantae</taxon>
        <taxon>Streptophyta</taxon>
        <taxon>Embryophyta</taxon>
        <taxon>Tracheophyta</taxon>
        <taxon>Spermatophyta</taxon>
        <taxon>Magnoliopsida</taxon>
        <taxon>eudicotyledons</taxon>
        <taxon>Gunneridae</taxon>
        <taxon>Pentapetalae</taxon>
        <taxon>asterids</taxon>
        <taxon>lamiids</taxon>
        <taxon>Lamiales</taxon>
        <taxon>Orobanchaceae</taxon>
        <taxon>Rehmannieae</taxon>
        <taxon>Rehmannia</taxon>
    </lineage>
</organism>
<dbReference type="SUPFAM" id="SSF53098">
    <property type="entry name" value="Ribonuclease H-like"/>
    <property type="match status" value="1"/>
</dbReference>
<keyword evidence="4" id="KW-0687">Ribonucleoprotein</keyword>
<feature type="region of interest" description="Disordered" evidence="5">
    <location>
        <begin position="1"/>
        <end position="33"/>
    </location>
</feature>
<dbReference type="Pfam" id="PF16488">
    <property type="entry name" value="ArgoL2"/>
    <property type="match status" value="1"/>
</dbReference>
<dbReference type="PROSITE" id="PS50822">
    <property type="entry name" value="PIWI"/>
    <property type="match status" value="1"/>
</dbReference>
<dbReference type="Pfam" id="PF16487">
    <property type="entry name" value="ArgoMid"/>
    <property type="match status" value="1"/>
</dbReference>
<feature type="domain" description="PAZ" evidence="6">
    <location>
        <begin position="206"/>
        <end position="306"/>
    </location>
</feature>
<comment type="caution">
    <text evidence="8">The sequence shown here is derived from an EMBL/GenBank/DDBJ whole genome shotgun (WGS) entry which is preliminary data.</text>
</comment>
<dbReference type="Pfam" id="PF02171">
    <property type="entry name" value="Piwi"/>
    <property type="match status" value="1"/>
</dbReference>
<dbReference type="InterPro" id="IPR036397">
    <property type="entry name" value="RNaseH_sf"/>
</dbReference>
<keyword evidence="2" id="KW-0678">Repressor</keyword>
<dbReference type="Pfam" id="PF08699">
    <property type="entry name" value="ArgoL1"/>
    <property type="match status" value="1"/>
</dbReference>
<feature type="compositionally biased region" description="Low complexity" evidence="5">
    <location>
        <begin position="8"/>
        <end position="33"/>
    </location>
</feature>
<protein>
    <submittedName>
        <fullName evidence="8">Uncharacterized protein</fullName>
    </submittedName>
</protein>
<dbReference type="CDD" id="cd04657">
    <property type="entry name" value="Piwi_ago-like"/>
    <property type="match status" value="1"/>
</dbReference>
<dbReference type="InterPro" id="IPR003100">
    <property type="entry name" value="PAZ_dom"/>
</dbReference>
<evidence type="ECO:0000259" key="7">
    <source>
        <dbReference type="PROSITE" id="PS50822"/>
    </source>
</evidence>
<evidence type="ECO:0000256" key="4">
    <source>
        <dbReference type="ARBA" id="ARBA00023274"/>
    </source>
</evidence>
<evidence type="ECO:0000313" key="8">
    <source>
        <dbReference type="EMBL" id="KAK6141978.1"/>
    </source>
</evidence>
<gene>
    <name evidence="8" type="ORF">DH2020_020765</name>
</gene>
<dbReference type="SMART" id="SM01163">
    <property type="entry name" value="DUF1785"/>
    <property type="match status" value="1"/>
</dbReference>
<dbReference type="InterPro" id="IPR032474">
    <property type="entry name" value="Argonaute_N"/>
</dbReference>
<dbReference type="InterPro" id="IPR032472">
    <property type="entry name" value="ArgoL2"/>
</dbReference>
<dbReference type="InterPro" id="IPR012337">
    <property type="entry name" value="RNaseH-like_sf"/>
</dbReference>
<evidence type="ECO:0000259" key="6">
    <source>
        <dbReference type="PROSITE" id="PS50821"/>
    </source>
</evidence>
<evidence type="ECO:0000256" key="2">
    <source>
        <dbReference type="ARBA" id="ARBA00022491"/>
    </source>
</evidence>
<dbReference type="EMBL" id="JABTTQ020000026">
    <property type="protein sequence ID" value="KAK6141978.1"/>
    <property type="molecule type" value="Genomic_DNA"/>
</dbReference>